<dbReference type="OrthoDB" id="9797341at2"/>
<evidence type="ECO:0000256" key="1">
    <source>
        <dbReference type="ARBA" id="ARBA00022553"/>
    </source>
</evidence>
<dbReference type="SMART" id="SM00421">
    <property type="entry name" value="HTH_LUXR"/>
    <property type="match status" value="1"/>
</dbReference>
<dbReference type="InterPro" id="IPR058245">
    <property type="entry name" value="NreC/VraR/RcsB-like_REC"/>
</dbReference>
<dbReference type="PANTHER" id="PTHR43214">
    <property type="entry name" value="TWO-COMPONENT RESPONSE REGULATOR"/>
    <property type="match status" value="1"/>
</dbReference>
<dbReference type="Gene3D" id="3.40.50.2300">
    <property type="match status" value="1"/>
</dbReference>
<dbReference type="AlphaFoldDB" id="A0A1H6QR17"/>
<dbReference type="PROSITE" id="PS50110">
    <property type="entry name" value="RESPONSE_REGULATORY"/>
    <property type="match status" value="1"/>
</dbReference>
<dbReference type="Pfam" id="PF00196">
    <property type="entry name" value="GerE"/>
    <property type="match status" value="1"/>
</dbReference>
<dbReference type="InterPro" id="IPR016032">
    <property type="entry name" value="Sig_transdc_resp-reg_C-effctor"/>
</dbReference>
<feature type="domain" description="HTH luxR-type" evidence="6">
    <location>
        <begin position="146"/>
        <end position="211"/>
    </location>
</feature>
<evidence type="ECO:0000313" key="9">
    <source>
        <dbReference type="Proteomes" id="UP000199532"/>
    </source>
</evidence>
<evidence type="ECO:0000259" key="7">
    <source>
        <dbReference type="PROSITE" id="PS50110"/>
    </source>
</evidence>
<dbReference type="CDD" id="cd17535">
    <property type="entry name" value="REC_NarL-like"/>
    <property type="match status" value="1"/>
</dbReference>
<dbReference type="InterPro" id="IPR039420">
    <property type="entry name" value="WalR-like"/>
</dbReference>
<name>A0A1H6QR17_9BACT</name>
<dbReference type="STRING" id="408657.SAMN04487995_0915"/>
<evidence type="ECO:0000256" key="5">
    <source>
        <dbReference type="PROSITE-ProRule" id="PRU00169"/>
    </source>
</evidence>
<dbReference type="CDD" id="cd06170">
    <property type="entry name" value="LuxR_C_like"/>
    <property type="match status" value="1"/>
</dbReference>
<dbReference type="EMBL" id="FNXY01000001">
    <property type="protein sequence ID" value="SEI46049.1"/>
    <property type="molecule type" value="Genomic_DNA"/>
</dbReference>
<keyword evidence="1 5" id="KW-0597">Phosphoprotein</keyword>
<evidence type="ECO:0000256" key="4">
    <source>
        <dbReference type="ARBA" id="ARBA00023163"/>
    </source>
</evidence>
<dbReference type="Proteomes" id="UP000199532">
    <property type="component" value="Unassembled WGS sequence"/>
</dbReference>
<sequence>MATSVVIVDDHELMAQALSGLIQKFDTYEVLFEAYSGQELTQKIHYDLIPDIVLLDIHMPIMDGFMVCEWLKTHYPSVKVLALSMSDKEESIIRMLKCGAIGYLLKGCKPHELKHAMDAVVSQGYYYSGYVASHLINNVNPNVLDNSYGSPRLNEREISFVKLACSELTYSQIADKMCVSPRTVDGYRESVFEKLDVKSRVGMVIKAIQIGIYEVP</sequence>
<keyword evidence="2" id="KW-0805">Transcription regulation</keyword>
<dbReference type="SUPFAM" id="SSF52172">
    <property type="entry name" value="CheY-like"/>
    <property type="match status" value="1"/>
</dbReference>
<dbReference type="GO" id="GO:0000160">
    <property type="term" value="P:phosphorelay signal transduction system"/>
    <property type="evidence" value="ECO:0007669"/>
    <property type="project" value="InterPro"/>
</dbReference>
<evidence type="ECO:0000256" key="3">
    <source>
        <dbReference type="ARBA" id="ARBA00023125"/>
    </source>
</evidence>
<dbReference type="InterPro" id="IPR001789">
    <property type="entry name" value="Sig_transdc_resp-reg_receiver"/>
</dbReference>
<keyword evidence="9" id="KW-1185">Reference proteome</keyword>
<dbReference type="PANTHER" id="PTHR43214:SF41">
    <property type="entry name" value="NITRATE_NITRITE RESPONSE REGULATOR PROTEIN NARP"/>
    <property type="match status" value="1"/>
</dbReference>
<dbReference type="InterPro" id="IPR011006">
    <property type="entry name" value="CheY-like_superfamily"/>
</dbReference>
<dbReference type="Pfam" id="PF00072">
    <property type="entry name" value="Response_reg"/>
    <property type="match status" value="1"/>
</dbReference>
<organism evidence="8 9">
    <name type="scientific">Dyadobacter koreensis</name>
    <dbReference type="NCBI Taxonomy" id="408657"/>
    <lineage>
        <taxon>Bacteria</taxon>
        <taxon>Pseudomonadati</taxon>
        <taxon>Bacteroidota</taxon>
        <taxon>Cytophagia</taxon>
        <taxon>Cytophagales</taxon>
        <taxon>Spirosomataceae</taxon>
        <taxon>Dyadobacter</taxon>
    </lineage>
</organism>
<dbReference type="GO" id="GO:0003677">
    <property type="term" value="F:DNA binding"/>
    <property type="evidence" value="ECO:0007669"/>
    <property type="project" value="UniProtKB-KW"/>
</dbReference>
<reference evidence="8 9" key="1">
    <citation type="submission" date="2016-10" db="EMBL/GenBank/DDBJ databases">
        <authorList>
            <person name="de Groot N.N."/>
        </authorList>
    </citation>
    <scope>NUCLEOTIDE SEQUENCE [LARGE SCALE GENOMIC DNA]</scope>
    <source>
        <strain evidence="8 9">DSM 19938</strain>
    </source>
</reference>
<dbReference type="SMART" id="SM00448">
    <property type="entry name" value="REC"/>
    <property type="match status" value="1"/>
</dbReference>
<feature type="domain" description="Response regulatory" evidence="7">
    <location>
        <begin position="4"/>
        <end position="121"/>
    </location>
</feature>
<gene>
    <name evidence="8" type="ORF">SAMN04487995_0915</name>
</gene>
<evidence type="ECO:0000313" key="8">
    <source>
        <dbReference type="EMBL" id="SEI46049.1"/>
    </source>
</evidence>
<keyword evidence="4" id="KW-0804">Transcription</keyword>
<feature type="modified residue" description="4-aspartylphosphate" evidence="5">
    <location>
        <position position="56"/>
    </location>
</feature>
<proteinExistence type="predicted"/>
<protein>
    <submittedName>
        <fullName evidence="8">Two component transcriptional regulator, LuxR family</fullName>
    </submittedName>
</protein>
<dbReference type="InterPro" id="IPR000792">
    <property type="entry name" value="Tscrpt_reg_LuxR_C"/>
</dbReference>
<dbReference type="PROSITE" id="PS50043">
    <property type="entry name" value="HTH_LUXR_2"/>
    <property type="match status" value="1"/>
</dbReference>
<dbReference type="RefSeq" id="WP_090332411.1">
    <property type="nucleotide sequence ID" value="NZ_FNXY01000001.1"/>
</dbReference>
<evidence type="ECO:0000256" key="2">
    <source>
        <dbReference type="ARBA" id="ARBA00023015"/>
    </source>
</evidence>
<evidence type="ECO:0000259" key="6">
    <source>
        <dbReference type="PROSITE" id="PS50043"/>
    </source>
</evidence>
<dbReference type="GO" id="GO:0006355">
    <property type="term" value="P:regulation of DNA-templated transcription"/>
    <property type="evidence" value="ECO:0007669"/>
    <property type="project" value="InterPro"/>
</dbReference>
<dbReference type="SUPFAM" id="SSF46894">
    <property type="entry name" value="C-terminal effector domain of the bipartite response regulators"/>
    <property type="match status" value="1"/>
</dbReference>
<keyword evidence="3" id="KW-0238">DNA-binding</keyword>
<accession>A0A1H6QR17</accession>